<comment type="caution">
    <text evidence="1">The sequence shown here is derived from an EMBL/GenBank/DDBJ whole genome shotgun (WGS) entry which is preliminary data.</text>
</comment>
<evidence type="ECO:0000313" key="2">
    <source>
        <dbReference type="Proteomes" id="UP000748108"/>
    </source>
</evidence>
<dbReference type="AlphaFoldDB" id="A0A947D295"/>
<dbReference type="SUPFAM" id="SSF50969">
    <property type="entry name" value="YVTN repeat-like/Quinoprotein amine dehydrogenase"/>
    <property type="match status" value="1"/>
</dbReference>
<proteinExistence type="predicted"/>
<accession>A0A947D295</accession>
<organism evidence="1 2">
    <name type="scientific">Hydrogenibacillus schlegelii</name>
    <name type="common">Bacillus schlegelii</name>
    <dbReference type="NCBI Taxonomy" id="1484"/>
    <lineage>
        <taxon>Bacteria</taxon>
        <taxon>Bacillati</taxon>
        <taxon>Bacillota</taxon>
        <taxon>Bacilli</taxon>
        <taxon>Bacillales</taxon>
        <taxon>Bacillales Family X. Incertae Sedis</taxon>
        <taxon>Hydrogenibacillus</taxon>
    </lineage>
</organism>
<sequence length="275" mass="31713">MPEARVSWDGRHMMVATWNPDRDAQNILWVDPVKQSEAWLTDDAAEQRCLSWLDDHRLLSLRLPHDRTPVRLQVWDVERRQLIREFAYPGMERCAVPQASPNVVALLAWKDGRPDHIALLDPSSFAVKEAYPYPFTTAPPMPVDSQMIVDEKKRFFFVIQAEDPASPFGALGNPDRTAITMATPDEERHELRPRMLVAPPEKGGRYGSLFLWRERYLVFTEVSREDSDRDAFYVNVLDLETGLRHRFVPEWMGEKVLLVNHALITERAAKALGLR</sequence>
<dbReference type="InterPro" id="IPR011044">
    <property type="entry name" value="Quino_amine_DH_bsu"/>
</dbReference>
<dbReference type="Proteomes" id="UP000748108">
    <property type="component" value="Unassembled WGS sequence"/>
</dbReference>
<gene>
    <name evidence="1" type="ORF">KM312_08805</name>
</gene>
<protein>
    <submittedName>
        <fullName evidence="1">Uncharacterized protein</fullName>
    </submittedName>
</protein>
<dbReference type="EMBL" id="JAHHQF010000067">
    <property type="protein sequence ID" value="MBT9282721.1"/>
    <property type="molecule type" value="Genomic_DNA"/>
</dbReference>
<name>A0A947D295_HYDSH</name>
<evidence type="ECO:0000313" key="1">
    <source>
        <dbReference type="EMBL" id="MBT9282721.1"/>
    </source>
</evidence>
<reference evidence="1" key="1">
    <citation type="journal article" date="2021" name="Microbiology">
        <title>Metagenomic Analysis of the Microbial Community in the Underground Coal Fire Area (Kemerovo Region, Russia) Revealed Predominance of Thermophilic Members of the Phyla Deinococcus-thermus, Aquificae, and Firmicutes.</title>
        <authorList>
            <person name="Kadnikov V."/>
            <person name="Mardanov A.V."/>
            <person name="Beletsky A.V."/>
            <person name="Karnachuk O.V."/>
            <person name="Ravin N.V."/>
        </authorList>
    </citation>
    <scope>NUCLEOTIDE SEQUENCE</scope>
    <source>
        <strain evidence="1">RBS10-49</strain>
    </source>
</reference>